<comment type="caution">
    <text evidence="2">The sequence shown here is derived from an EMBL/GenBank/DDBJ whole genome shotgun (WGS) entry which is preliminary data.</text>
</comment>
<feature type="region of interest" description="Disordered" evidence="1">
    <location>
        <begin position="233"/>
        <end position="425"/>
    </location>
</feature>
<feature type="compositionally biased region" description="Acidic residues" evidence="1">
    <location>
        <begin position="234"/>
        <end position="272"/>
    </location>
</feature>
<keyword evidence="3" id="KW-1185">Reference proteome</keyword>
<dbReference type="EMBL" id="JBHUNE010000008">
    <property type="protein sequence ID" value="MFD2759132.1"/>
    <property type="molecule type" value="Genomic_DNA"/>
</dbReference>
<protein>
    <recommendedName>
        <fullName evidence="4">TPR-repeat-containing protein</fullName>
    </recommendedName>
</protein>
<gene>
    <name evidence="2" type="ORF">ACFSW7_12175</name>
</gene>
<dbReference type="RefSeq" id="WP_187325710.1">
    <property type="nucleotide sequence ID" value="NZ_JBHUNE010000008.1"/>
</dbReference>
<feature type="compositionally biased region" description="Low complexity" evidence="1">
    <location>
        <begin position="359"/>
        <end position="408"/>
    </location>
</feature>
<reference evidence="3" key="1">
    <citation type="journal article" date="2019" name="Int. J. Syst. Evol. Microbiol.">
        <title>The Global Catalogue of Microorganisms (GCM) 10K type strain sequencing project: providing services to taxonomists for standard genome sequencing and annotation.</title>
        <authorList>
            <consortium name="The Broad Institute Genomics Platform"/>
            <consortium name="The Broad Institute Genome Sequencing Center for Infectious Disease"/>
            <person name="Wu L."/>
            <person name="Ma J."/>
        </authorList>
    </citation>
    <scope>NUCLEOTIDE SEQUENCE [LARGE SCALE GENOMIC DNA]</scope>
    <source>
        <strain evidence="3">TISTR 1514</strain>
    </source>
</reference>
<evidence type="ECO:0000313" key="2">
    <source>
        <dbReference type="EMBL" id="MFD2759132.1"/>
    </source>
</evidence>
<evidence type="ECO:0008006" key="4">
    <source>
        <dbReference type="Google" id="ProtNLM"/>
    </source>
</evidence>
<sequence>MRAVHVDPEIPEGVTERDLDQGARMELKTLAKDTSDFVAKHLVMASALIDTDPELAHQHALSASRRGGRIAMVRETLAITAYTVGDFALALRELRTYRRISGKDDQIALMVDSERGLGRPDRALELGRSVDESKLDTNGKVQLAIAMSGARLDQGQPELALAELEIPQLDRTRAFSYSPALFGAYAAVLTDLGRDAEAATWQKAAELAEAALADAEHNEYETIDFVTEANPDYVEPEPTEEELAEAAVDDEDETDAASDSETQVADEPEANEPDATQSPSVDDDEFARASVEAQVDAEIAEIFAEIDDATEAEADEVAAAVEAAQAEDAAAENAEAEDVASEDAAAAADVAEESAPEFEAVAEAADTPADAPTAPQAEEAAADSAVPASEQPAEAASASTEPATTESATTEHEDDENLPPSLFDL</sequence>
<dbReference type="Proteomes" id="UP001597492">
    <property type="component" value="Unassembled WGS sequence"/>
</dbReference>
<evidence type="ECO:0000256" key="1">
    <source>
        <dbReference type="SAM" id="MobiDB-lite"/>
    </source>
</evidence>
<organism evidence="2 3">
    <name type="scientific">Gulosibacter faecalis</name>
    <dbReference type="NCBI Taxonomy" id="272240"/>
    <lineage>
        <taxon>Bacteria</taxon>
        <taxon>Bacillati</taxon>
        <taxon>Actinomycetota</taxon>
        <taxon>Actinomycetes</taxon>
        <taxon>Micrococcales</taxon>
        <taxon>Microbacteriaceae</taxon>
        <taxon>Gulosibacter</taxon>
    </lineage>
</organism>
<name>A0ABW5UZK5_9MICO</name>
<proteinExistence type="predicted"/>
<evidence type="ECO:0000313" key="3">
    <source>
        <dbReference type="Proteomes" id="UP001597492"/>
    </source>
</evidence>
<accession>A0ABW5UZK5</accession>
<feature type="compositionally biased region" description="Low complexity" evidence="1">
    <location>
        <begin position="317"/>
        <end position="333"/>
    </location>
</feature>
<feature type="compositionally biased region" description="Acidic residues" evidence="1">
    <location>
        <begin position="304"/>
        <end position="316"/>
    </location>
</feature>